<dbReference type="EMBL" id="SLWW01000002">
    <property type="protein sequence ID" value="TCO73517.1"/>
    <property type="molecule type" value="Genomic_DNA"/>
</dbReference>
<gene>
    <name evidence="2" type="ORF">EV655_102282</name>
</gene>
<dbReference type="Proteomes" id="UP000295142">
    <property type="component" value="Unassembled WGS sequence"/>
</dbReference>
<keyword evidence="3" id="KW-1185">Reference proteome</keyword>
<evidence type="ECO:0000256" key="1">
    <source>
        <dbReference type="SAM" id="MobiDB-lite"/>
    </source>
</evidence>
<feature type="compositionally biased region" description="Low complexity" evidence="1">
    <location>
        <begin position="227"/>
        <end position="247"/>
    </location>
</feature>
<proteinExistence type="predicted"/>
<evidence type="ECO:0008006" key="4">
    <source>
        <dbReference type="Google" id="ProtNLM"/>
    </source>
</evidence>
<name>A0A4R2KLV6_9RHOB</name>
<accession>A0A4R2KLV6</accession>
<dbReference type="AlphaFoldDB" id="A0A4R2KLV6"/>
<sequence>MSTWISDPLPRGRSIAAGLVALALAGCVGGGPGATAGLGGFAASRAAPQKVTLSDGVVAIAGPRGFCIDGTATRDGENGAFVLMASCAAITGRRTAPTPATDALLTASVAANPGPGGSPEDRALVLARYFSSDEGRAALARDGRAASVTVDQMFDRDGLFFLRARDRSAGLKAGLRDDHWRAIFEVNGRIVTASVVGFETTPISDEAALAVLREFADRIRTASARLAPGEPAATPSPEATAVAEPATRPQPPGLRRFFGFLPRERLPG</sequence>
<reference evidence="2 3" key="1">
    <citation type="submission" date="2019-03" db="EMBL/GenBank/DDBJ databases">
        <title>Genomic Encyclopedia of Type Strains, Phase IV (KMG-IV): sequencing the most valuable type-strain genomes for metagenomic binning, comparative biology and taxonomic classification.</title>
        <authorList>
            <person name="Goeker M."/>
        </authorList>
    </citation>
    <scope>NUCLEOTIDE SEQUENCE [LARGE SCALE GENOMIC DNA]</scope>
    <source>
        <strain evidence="2 3">DSM 4868</strain>
    </source>
</reference>
<organism evidence="2 3">
    <name type="scientific">Rhodovulum euryhalinum</name>
    <dbReference type="NCBI Taxonomy" id="35805"/>
    <lineage>
        <taxon>Bacteria</taxon>
        <taxon>Pseudomonadati</taxon>
        <taxon>Pseudomonadota</taxon>
        <taxon>Alphaproteobacteria</taxon>
        <taxon>Rhodobacterales</taxon>
        <taxon>Paracoccaceae</taxon>
        <taxon>Rhodovulum</taxon>
    </lineage>
</organism>
<dbReference type="RefSeq" id="WP_165905256.1">
    <property type="nucleotide sequence ID" value="NZ_SLWW01000002.1"/>
</dbReference>
<evidence type="ECO:0000313" key="3">
    <source>
        <dbReference type="Proteomes" id="UP000295142"/>
    </source>
</evidence>
<protein>
    <recommendedName>
        <fullName evidence="4">Cation transport ATPase</fullName>
    </recommendedName>
</protein>
<comment type="caution">
    <text evidence="2">The sequence shown here is derived from an EMBL/GenBank/DDBJ whole genome shotgun (WGS) entry which is preliminary data.</text>
</comment>
<evidence type="ECO:0000313" key="2">
    <source>
        <dbReference type="EMBL" id="TCO73517.1"/>
    </source>
</evidence>
<feature type="region of interest" description="Disordered" evidence="1">
    <location>
        <begin position="226"/>
        <end position="254"/>
    </location>
</feature>